<dbReference type="AlphaFoldDB" id="A0A8J1ME52"/>
<proteinExistence type="predicted"/>
<dbReference type="RefSeq" id="XP_041439646.1">
    <property type="nucleotide sequence ID" value="XM_041583712.1"/>
</dbReference>
<dbReference type="Proteomes" id="UP000186698">
    <property type="component" value="Chromosome 2S"/>
</dbReference>
<dbReference type="GeneID" id="121400503"/>
<evidence type="ECO:0000313" key="1">
    <source>
        <dbReference type="Proteomes" id="UP000186698"/>
    </source>
</evidence>
<reference evidence="2" key="2">
    <citation type="submission" date="2025-08" db="UniProtKB">
        <authorList>
            <consortium name="RefSeq"/>
        </authorList>
    </citation>
    <scope>IDENTIFICATION</scope>
    <source>
        <strain evidence="2">J_2021</strain>
        <tissue evidence="2">Erythrocytes</tissue>
    </source>
</reference>
<dbReference type="OrthoDB" id="9630328at2759"/>
<evidence type="ECO:0000313" key="2">
    <source>
        <dbReference type="RefSeq" id="XP_041439646.1"/>
    </source>
</evidence>
<accession>A0A8J1ME52</accession>
<name>A0A8J1ME52_XENLA</name>
<dbReference type="KEGG" id="xla:121400503"/>
<sequence>MWCHENETRKMLVEKSKDFCRDRATARRKKKAYPVQLRHALTQQFRSADPRIELSRLETLVRKEHLPKPLSAIYSLLRTSYQTTRRDLLQKWIVNIPDLTVEQWSYILANSLTPLIRSRDRLIQFKYLHRAYYTPYILHKMNPAFPDKCNRCNSPNADFFHMVWDCAQIQHFWAEIADYITQLMAMPVEFHPAVLLLNYLQDTTSSRSERTLLTFLLFHAKRAIALKWKDESPPTLSFWIAQVEQTLPVLEQIYYARGCPTKFNKIWTLWILRNETYTNRTVTVPAQPMDWLVAPN</sequence>
<reference evidence="1" key="1">
    <citation type="submission" date="2024-06" db="UniProtKB">
        <authorList>
            <consortium name="RefSeq"/>
        </authorList>
    </citation>
    <scope>NUCLEOTIDE SEQUENCE [LARGE SCALE GENOMIC DNA]</scope>
    <source>
        <strain evidence="1">J_2021</strain>
    </source>
</reference>
<protein>
    <submittedName>
        <fullName evidence="2">Uncharacterized protein LOC121400503</fullName>
    </submittedName>
</protein>
<keyword evidence="1" id="KW-1185">Reference proteome</keyword>
<organism evidence="1 2">
    <name type="scientific">Xenopus laevis</name>
    <name type="common">African clawed frog</name>
    <dbReference type="NCBI Taxonomy" id="8355"/>
    <lineage>
        <taxon>Eukaryota</taxon>
        <taxon>Metazoa</taxon>
        <taxon>Chordata</taxon>
        <taxon>Craniata</taxon>
        <taxon>Vertebrata</taxon>
        <taxon>Euteleostomi</taxon>
        <taxon>Amphibia</taxon>
        <taxon>Batrachia</taxon>
        <taxon>Anura</taxon>
        <taxon>Pipoidea</taxon>
        <taxon>Pipidae</taxon>
        <taxon>Xenopodinae</taxon>
        <taxon>Xenopus</taxon>
        <taxon>Xenopus</taxon>
    </lineage>
</organism>
<gene>
    <name evidence="2" type="primary">LOC121400503</name>
</gene>